<gene>
    <name evidence="2" type="ORF">C6V83_07220</name>
</gene>
<dbReference type="Gene3D" id="3.40.630.30">
    <property type="match status" value="1"/>
</dbReference>
<dbReference type="InterPro" id="IPR000182">
    <property type="entry name" value="GNAT_dom"/>
</dbReference>
<dbReference type="EMBL" id="CP027433">
    <property type="protein sequence ID" value="AVM00093.1"/>
    <property type="molecule type" value="Genomic_DNA"/>
</dbReference>
<dbReference type="KEGG" id="git:C6V83_07220"/>
<sequence length="238" mass="25787">MTIDGTDHRIVPDLRVLDDPFGSALRGRHRRFARSHGTAIAYRPDVSVFFAHPPELTDDDYADLAALAGPGGTVGLRDRSSPLPGDWTVVATYQLVLYTGEEVVPADDPGLVRLTADDVPEMTALVELTAPGPFAPRTIELGTYLGFRDPATGRLLAMAGERAKPDGWTEISAVCTHPDARGRGLARRLIAAVAHEIRESGDLPFLHTTTDNPACALYQSMGFVRRDVLPLEIAQIPR</sequence>
<dbReference type="Proteomes" id="UP000239814">
    <property type="component" value="Chromosome"/>
</dbReference>
<evidence type="ECO:0000313" key="2">
    <source>
        <dbReference type="EMBL" id="AVM00093.1"/>
    </source>
</evidence>
<dbReference type="Pfam" id="PF08445">
    <property type="entry name" value="FR47"/>
    <property type="match status" value="1"/>
</dbReference>
<dbReference type="CDD" id="cd04301">
    <property type="entry name" value="NAT_SF"/>
    <property type="match status" value="1"/>
</dbReference>
<dbReference type="SUPFAM" id="SSF55729">
    <property type="entry name" value="Acyl-CoA N-acyltransferases (Nat)"/>
    <property type="match status" value="1"/>
</dbReference>
<evidence type="ECO:0000259" key="1">
    <source>
        <dbReference type="PROSITE" id="PS51186"/>
    </source>
</evidence>
<dbReference type="InterPro" id="IPR016181">
    <property type="entry name" value="Acyl_CoA_acyltransferase"/>
</dbReference>
<keyword evidence="2" id="KW-0808">Transferase</keyword>
<name>A0A2S0KEJ1_9ACTN</name>
<evidence type="ECO:0000313" key="3">
    <source>
        <dbReference type="Proteomes" id="UP000239814"/>
    </source>
</evidence>
<dbReference type="AlphaFoldDB" id="A0A2S0KEJ1"/>
<dbReference type="OrthoDB" id="9797456at2"/>
<organism evidence="2 3">
    <name type="scientific">Gordonia iterans</name>
    <dbReference type="NCBI Taxonomy" id="1004901"/>
    <lineage>
        <taxon>Bacteria</taxon>
        <taxon>Bacillati</taxon>
        <taxon>Actinomycetota</taxon>
        <taxon>Actinomycetes</taxon>
        <taxon>Mycobacteriales</taxon>
        <taxon>Gordoniaceae</taxon>
        <taxon>Gordonia</taxon>
    </lineage>
</organism>
<keyword evidence="3" id="KW-1185">Reference proteome</keyword>
<reference evidence="2 3" key="1">
    <citation type="submission" date="2018-03" db="EMBL/GenBank/DDBJ databases">
        <title>Characteristics and genome of n-alkane degrading marine bacteria Gordonia iterans isolated from crude oil contaminated in Tae-an, South Korea.</title>
        <authorList>
            <person name="Lee S.-S."/>
            <person name="Kim H."/>
        </authorList>
    </citation>
    <scope>NUCLEOTIDE SEQUENCE [LARGE SCALE GENOMIC DNA]</scope>
    <source>
        <strain evidence="2 3">Co17</strain>
    </source>
</reference>
<dbReference type="GO" id="GO:0016747">
    <property type="term" value="F:acyltransferase activity, transferring groups other than amino-acyl groups"/>
    <property type="evidence" value="ECO:0007669"/>
    <property type="project" value="InterPro"/>
</dbReference>
<dbReference type="PROSITE" id="PS51186">
    <property type="entry name" value="GNAT"/>
    <property type="match status" value="1"/>
</dbReference>
<protein>
    <submittedName>
        <fullName evidence="2">GNAT family N-acetyltransferase</fullName>
    </submittedName>
</protein>
<proteinExistence type="predicted"/>
<dbReference type="InterPro" id="IPR013653">
    <property type="entry name" value="GCN5-like_dom"/>
</dbReference>
<feature type="domain" description="N-acetyltransferase" evidence="1">
    <location>
        <begin position="109"/>
        <end position="238"/>
    </location>
</feature>
<accession>A0A2S0KEJ1</accession>
<dbReference type="RefSeq" id="WP_105941824.1">
    <property type="nucleotide sequence ID" value="NZ_CP027433.1"/>
</dbReference>